<evidence type="ECO:0000313" key="2">
    <source>
        <dbReference type="Proteomes" id="UP000193087"/>
    </source>
</evidence>
<dbReference type="AlphaFoldDB" id="A0A1X2AZZ6"/>
<gene>
    <name evidence="1" type="ORF">AWC22_00740</name>
</gene>
<dbReference type="Proteomes" id="UP000193087">
    <property type="component" value="Unassembled WGS sequence"/>
</dbReference>
<proteinExistence type="predicted"/>
<keyword evidence="2" id="KW-1185">Reference proteome</keyword>
<dbReference type="EMBL" id="LQPQ01000253">
    <property type="protein sequence ID" value="ORW56978.1"/>
    <property type="molecule type" value="Genomic_DNA"/>
</dbReference>
<name>A0A1X2AZZ6_9MYCO</name>
<accession>A0A1X2AZZ6</accession>
<sequence length="63" mass="6593">MSTQSEGMAKASSAHQIMGLTDTAPPGLLELAARGYTMSGLSQNLLPISLVLSQCPDPLSRFT</sequence>
<organism evidence="1 2">
    <name type="scientific">Mycobacterium riyadhense</name>
    <dbReference type="NCBI Taxonomy" id="486698"/>
    <lineage>
        <taxon>Bacteria</taxon>
        <taxon>Bacillati</taxon>
        <taxon>Actinomycetota</taxon>
        <taxon>Actinomycetes</taxon>
        <taxon>Mycobacteriales</taxon>
        <taxon>Mycobacteriaceae</taxon>
        <taxon>Mycobacterium</taxon>
    </lineage>
</organism>
<evidence type="ECO:0000313" key="1">
    <source>
        <dbReference type="EMBL" id="ORW56978.1"/>
    </source>
</evidence>
<comment type="caution">
    <text evidence="1">The sequence shown here is derived from an EMBL/GenBank/DDBJ whole genome shotgun (WGS) entry which is preliminary data.</text>
</comment>
<reference evidence="1 2" key="1">
    <citation type="submission" date="2016-01" db="EMBL/GenBank/DDBJ databases">
        <title>The new phylogeny of the genus Mycobacterium.</title>
        <authorList>
            <person name="Tarcisio F."/>
            <person name="Conor M."/>
            <person name="Antonella G."/>
            <person name="Elisabetta G."/>
            <person name="Giulia F.S."/>
            <person name="Sara T."/>
            <person name="Anna F."/>
            <person name="Clotilde B."/>
            <person name="Roberto B."/>
            <person name="Veronica D.S."/>
            <person name="Fabio R."/>
            <person name="Monica P."/>
            <person name="Olivier J."/>
            <person name="Enrico T."/>
            <person name="Nicola S."/>
        </authorList>
    </citation>
    <scope>NUCLEOTIDE SEQUENCE [LARGE SCALE GENOMIC DNA]</scope>
    <source>
        <strain evidence="1 2">DSM 45176</strain>
    </source>
</reference>
<protein>
    <submittedName>
        <fullName evidence="1">Uncharacterized protein</fullName>
    </submittedName>
</protein>
<dbReference type="STRING" id="486698.AWC22_00740"/>